<dbReference type="AlphaFoldDB" id="A0A0K1JHA7"/>
<organism evidence="1 2">
    <name type="scientific">Luteipulveratus mongoliensis</name>
    <dbReference type="NCBI Taxonomy" id="571913"/>
    <lineage>
        <taxon>Bacteria</taxon>
        <taxon>Bacillati</taxon>
        <taxon>Actinomycetota</taxon>
        <taxon>Actinomycetes</taxon>
        <taxon>Micrococcales</taxon>
        <taxon>Dermacoccaceae</taxon>
        <taxon>Luteipulveratus</taxon>
    </lineage>
</organism>
<evidence type="ECO:0000313" key="2">
    <source>
        <dbReference type="Proteomes" id="UP000066480"/>
    </source>
</evidence>
<proteinExistence type="predicted"/>
<evidence type="ECO:0000313" key="1">
    <source>
        <dbReference type="EMBL" id="AKU16094.1"/>
    </source>
</evidence>
<name>A0A0K1JHA7_9MICO</name>
<dbReference type="KEGG" id="lmoi:VV02_09850"/>
<accession>A0A0K1JHA7</accession>
<dbReference type="EMBL" id="CP011112">
    <property type="protein sequence ID" value="AKU16094.1"/>
    <property type="molecule type" value="Genomic_DNA"/>
</dbReference>
<keyword evidence="2" id="KW-1185">Reference proteome</keyword>
<sequence>MEPSLTPLSISQLRATQCCGAQRSWPLVSELGTKAMPMRQPLIVVPMTLMPTPPWVSTPSQPVRLMWPPRTVQSRETGLSSIGLVASRVKAIG</sequence>
<dbReference type="Proteomes" id="UP000066480">
    <property type="component" value="Chromosome"/>
</dbReference>
<protein>
    <submittedName>
        <fullName evidence="1">Uncharacterized protein</fullName>
    </submittedName>
</protein>
<gene>
    <name evidence="1" type="ORF">VV02_09850</name>
</gene>
<reference evidence="1 2" key="1">
    <citation type="submission" date="2015-03" db="EMBL/GenBank/DDBJ databases">
        <title>Luteipulveratus halotolerans sp. nov., a novel actinobacterium (Dermacoccaceae) from Sarawak, Malaysia.</title>
        <authorList>
            <person name="Juboi H."/>
            <person name="Basik A."/>
            <person name="Shamsul S.S."/>
            <person name="Arnold P."/>
            <person name="Schmitt E.K."/>
            <person name="Sanglier J.-J."/>
            <person name="Yeo T."/>
        </authorList>
    </citation>
    <scope>NUCLEOTIDE SEQUENCE [LARGE SCALE GENOMIC DNA]</scope>
    <source>
        <strain evidence="1 2">MN07-A0370</strain>
    </source>
</reference>